<dbReference type="InterPro" id="IPR027417">
    <property type="entry name" value="P-loop_NTPase"/>
</dbReference>
<dbReference type="NCBIfam" id="TIGR00614">
    <property type="entry name" value="recQ_fam"/>
    <property type="match status" value="1"/>
</dbReference>
<dbReference type="GO" id="GO:0016787">
    <property type="term" value="F:hydrolase activity"/>
    <property type="evidence" value="ECO:0007669"/>
    <property type="project" value="UniProtKB-KW"/>
</dbReference>
<dbReference type="GO" id="GO:0046872">
    <property type="term" value="F:metal ion binding"/>
    <property type="evidence" value="ECO:0007669"/>
    <property type="project" value="UniProtKB-KW"/>
</dbReference>
<organism evidence="16 17">
    <name type="scientific">Paracidovorax wautersii</name>
    <dbReference type="NCBI Taxonomy" id="1177982"/>
    <lineage>
        <taxon>Bacteria</taxon>
        <taxon>Pseudomonadati</taxon>
        <taxon>Pseudomonadota</taxon>
        <taxon>Betaproteobacteria</taxon>
        <taxon>Burkholderiales</taxon>
        <taxon>Comamonadaceae</taxon>
        <taxon>Paracidovorax</taxon>
    </lineage>
</organism>
<evidence type="ECO:0000256" key="8">
    <source>
        <dbReference type="ARBA" id="ARBA00023235"/>
    </source>
</evidence>
<dbReference type="GO" id="GO:0005524">
    <property type="term" value="F:ATP binding"/>
    <property type="evidence" value="ECO:0007669"/>
    <property type="project" value="UniProtKB-KW"/>
</dbReference>
<dbReference type="EMBL" id="FONX01000003">
    <property type="protein sequence ID" value="SFE61265.1"/>
    <property type="molecule type" value="Genomic_DNA"/>
</dbReference>
<dbReference type="InterPro" id="IPR001650">
    <property type="entry name" value="Helicase_C-like"/>
</dbReference>
<dbReference type="InterPro" id="IPR014001">
    <property type="entry name" value="Helicase_ATP-bd"/>
</dbReference>
<keyword evidence="17" id="KW-1185">Reference proteome</keyword>
<evidence type="ECO:0000313" key="17">
    <source>
        <dbReference type="Proteomes" id="UP000199119"/>
    </source>
</evidence>
<dbReference type="EC" id="5.6.2.4" evidence="10"/>
<dbReference type="PANTHER" id="PTHR13710:SF105">
    <property type="entry name" value="ATP-DEPENDENT DNA HELICASE Q1"/>
    <property type="match status" value="1"/>
</dbReference>
<keyword evidence="6" id="KW-0067">ATP-binding</keyword>
<dbReference type="SMART" id="SM00487">
    <property type="entry name" value="DEXDc"/>
    <property type="match status" value="1"/>
</dbReference>
<dbReference type="Pfam" id="PF00271">
    <property type="entry name" value="Helicase_C"/>
    <property type="match status" value="1"/>
</dbReference>
<dbReference type="AlphaFoldDB" id="A0A1I2BZ63"/>
<proteinExistence type="inferred from homology"/>
<feature type="region of interest" description="Disordered" evidence="13">
    <location>
        <begin position="535"/>
        <end position="581"/>
    </location>
</feature>
<feature type="domain" description="Helicase ATP-binding" evidence="14">
    <location>
        <begin position="69"/>
        <end position="238"/>
    </location>
</feature>
<evidence type="ECO:0000256" key="7">
    <source>
        <dbReference type="ARBA" id="ARBA00023125"/>
    </source>
</evidence>
<dbReference type="PROSITE" id="PS51194">
    <property type="entry name" value="HELICASE_CTER"/>
    <property type="match status" value="1"/>
</dbReference>
<keyword evidence="4" id="KW-0378">Hydrolase</keyword>
<evidence type="ECO:0000256" key="4">
    <source>
        <dbReference type="ARBA" id="ARBA00022801"/>
    </source>
</evidence>
<dbReference type="Gene3D" id="1.10.10.10">
    <property type="entry name" value="Winged helix-like DNA-binding domain superfamily/Winged helix DNA-binding domain"/>
    <property type="match status" value="1"/>
</dbReference>
<evidence type="ECO:0000313" key="16">
    <source>
        <dbReference type="EMBL" id="SFE61265.1"/>
    </source>
</evidence>
<dbReference type="GO" id="GO:0030894">
    <property type="term" value="C:replisome"/>
    <property type="evidence" value="ECO:0007669"/>
    <property type="project" value="TreeGrafter"/>
</dbReference>
<feature type="domain" description="Helicase C-terminal" evidence="15">
    <location>
        <begin position="262"/>
        <end position="428"/>
    </location>
</feature>
<evidence type="ECO:0000256" key="2">
    <source>
        <dbReference type="ARBA" id="ARBA00022723"/>
    </source>
</evidence>
<keyword evidence="5 16" id="KW-0347">Helicase</keyword>
<keyword evidence="2" id="KW-0479">Metal-binding</keyword>
<name>A0A1I2BZ63_9BURK</name>
<protein>
    <recommendedName>
        <fullName evidence="11">ATP-dependent DNA helicase RecQ</fullName>
        <ecNumber evidence="10">5.6.2.4</ecNumber>
    </recommendedName>
    <alternativeName>
        <fullName evidence="12">DNA 3'-5' helicase RecQ</fullName>
    </alternativeName>
</protein>
<feature type="compositionally biased region" description="Low complexity" evidence="13">
    <location>
        <begin position="535"/>
        <end position="562"/>
    </location>
</feature>
<evidence type="ECO:0000256" key="13">
    <source>
        <dbReference type="SAM" id="MobiDB-lite"/>
    </source>
</evidence>
<dbReference type="Proteomes" id="UP000199119">
    <property type="component" value="Unassembled WGS sequence"/>
</dbReference>
<evidence type="ECO:0000256" key="11">
    <source>
        <dbReference type="ARBA" id="ARBA00044535"/>
    </source>
</evidence>
<dbReference type="GO" id="GO:0009378">
    <property type="term" value="F:four-way junction helicase activity"/>
    <property type="evidence" value="ECO:0007669"/>
    <property type="project" value="TreeGrafter"/>
</dbReference>
<dbReference type="SUPFAM" id="SSF52540">
    <property type="entry name" value="P-loop containing nucleoside triphosphate hydrolases"/>
    <property type="match status" value="1"/>
</dbReference>
<accession>A0A1I2BZ63</accession>
<evidence type="ECO:0000259" key="14">
    <source>
        <dbReference type="PROSITE" id="PS51192"/>
    </source>
</evidence>
<dbReference type="Pfam" id="PF00270">
    <property type="entry name" value="DEAD"/>
    <property type="match status" value="1"/>
</dbReference>
<dbReference type="InterPro" id="IPR036388">
    <property type="entry name" value="WH-like_DNA-bd_sf"/>
</dbReference>
<evidence type="ECO:0000256" key="6">
    <source>
        <dbReference type="ARBA" id="ARBA00022840"/>
    </source>
</evidence>
<gene>
    <name evidence="16" type="ORF">SAMN04489711_103279</name>
</gene>
<dbReference type="GO" id="GO:0043138">
    <property type="term" value="F:3'-5' DNA helicase activity"/>
    <property type="evidence" value="ECO:0007669"/>
    <property type="project" value="UniProtKB-EC"/>
</dbReference>
<evidence type="ECO:0000256" key="12">
    <source>
        <dbReference type="ARBA" id="ARBA00044550"/>
    </source>
</evidence>
<sequence>MHRAVSIADHTMPASSAARSTAVPRRNSSSATAAKAPGAPRPPSPARIRAALKDVFGLSSLRLGQREVIERVLEGENTLAIMPTGAGKSLCYQLPAVLTDTRTVVVSPLIALMRDQCDSLRACGVAAVQLHSALSSAETQQAEAAIGDGSARIILTTPERLKDAAFMDLLCGSGPVGLLVVDEAHCISQWGHDFRPAFLDIAQALPRLGRPPVLALTATAAGAVAQDIRRQLGIPAAGVLDTGTYRPNLRFHAAQLTTEAEKNDCLLRTVREASGSGIVYAATVKAAEAVHALLLSKGESAGLYHGRMPSAERSAAQDGFMRGDTRVIVATNAFGLGIDKQDVRFVVHYQMPGGLDAYYQEAGRAGRDGQPADCTLLYLRKDKAVQQFFLAGRYPTLEDLSALYEALQDPPPGNSTAWDMETLQRVLDRPGPKLQVALSLLRRRRIAVQNVEGHIALRSQDLSAEALAELVDDYVQKREHDQEALERMVIYAQTGRCRWQLLLSYMSQNDEAEPCGVCDNCRRMAQAQAEARAALSPHPVAPAAAPAPTSAARRAAAGSAARPARKAAAEAQAKGTATHTLRPIAAGTRAPSAATAATQPRQAAAAAAVAVAATPAFELGALVRVKRYGEGTVTAFDPQSVTVSFADGSRRCFHPDFVRRARKRRAVAANDPAVVDGTAAIAAAEVPELRSA</sequence>
<dbReference type="GO" id="GO:0005737">
    <property type="term" value="C:cytoplasm"/>
    <property type="evidence" value="ECO:0007669"/>
    <property type="project" value="TreeGrafter"/>
</dbReference>
<evidence type="ECO:0000256" key="3">
    <source>
        <dbReference type="ARBA" id="ARBA00022741"/>
    </source>
</evidence>
<dbReference type="InterPro" id="IPR032284">
    <property type="entry name" value="RecQ_Zn-bd"/>
</dbReference>
<dbReference type="STRING" id="1177982.SAMN04489711_103279"/>
<dbReference type="Gene3D" id="3.40.50.300">
    <property type="entry name" value="P-loop containing nucleotide triphosphate hydrolases"/>
    <property type="match status" value="2"/>
</dbReference>
<evidence type="ECO:0000256" key="9">
    <source>
        <dbReference type="ARBA" id="ARBA00034617"/>
    </source>
</evidence>
<dbReference type="InterPro" id="IPR011545">
    <property type="entry name" value="DEAD/DEAH_box_helicase_dom"/>
</dbReference>
<dbReference type="CDD" id="cd17920">
    <property type="entry name" value="DEXHc_RecQ"/>
    <property type="match status" value="1"/>
</dbReference>
<dbReference type="GO" id="GO:0003677">
    <property type="term" value="F:DNA binding"/>
    <property type="evidence" value="ECO:0007669"/>
    <property type="project" value="UniProtKB-KW"/>
</dbReference>
<evidence type="ECO:0000259" key="15">
    <source>
        <dbReference type="PROSITE" id="PS51194"/>
    </source>
</evidence>
<keyword evidence="3" id="KW-0547">Nucleotide-binding</keyword>
<dbReference type="InterPro" id="IPR004589">
    <property type="entry name" value="DNA_helicase_ATP-dep_RecQ"/>
</dbReference>
<dbReference type="FunFam" id="3.40.50.300:FF:001389">
    <property type="entry name" value="ATP-dependent DNA helicase RecQ"/>
    <property type="match status" value="1"/>
</dbReference>
<comment type="similarity">
    <text evidence="1">Belongs to the helicase family. RecQ subfamily.</text>
</comment>
<dbReference type="PROSITE" id="PS51192">
    <property type="entry name" value="HELICASE_ATP_BIND_1"/>
    <property type="match status" value="1"/>
</dbReference>
<evidence type="ECO:0000256" key="1">
    <source>
        <dbReference type="ARBA" id="ARBA00005446"/>
    </source>
</evidence>
<dbReference type="Pfam" id="PF16124">
    <property type="entry name" value="RecQ_Zn_bind"/>
    <property type="match status" value="1"/>
</dbReference>
<dbReference type="GO" id="GO:0043590">
    <property type="term" value="C:bacterial nucleoid"/>
    <property type="evidence" value="ECO:0007669"/>
    <property type="project" value="TreeGrafter"/>
</dbReference>
<feature type="compositionally biased region" description="Low complexity" evidence="13">
    <location>
        <begin position="28"/>
        <end position="38"/>
    </location>
</feature>
<dbReference type="SMART" id="SM00490">
    <property type="entry name" value="HELICc"/>
    <property type="match status" value="1"/>
</dbReference>
<dbReference type="PANTHER" id="PTHR13710">
    <property type="entry name" value="DNA HELICASE RECQ FAMILY MEMBER"/>
    <property type="match status" value="1"/>
</dbReference>
<feature type="region of interest" description="Disordered" evidence="13">
    <location>
        <begin position="1"/>
        <end position="45"/>
    </location>
</feature>
<keyword evidence="8" id="KW-0413">Isomerase</keyword>
<evidence type="ECO:0000256" key="5">
    <source>
        <dbReference type="ARBA" id="ARBA00022806"/>
    </source>
</evidence>
<keyword evidence="7" id="KW-0238">DNA-binding</keyword>
<evidence type="ECO:0000256" key="10">
    <source>
        <dbReference type="ARBA" id="ARBA00034808"/>
    </source>
</evidence>
<dbReference type="GO" id="GO:0006281">
    <property type="term" value="P:DNA repair"/>
    <property type="evidence" value="ECO:0007669"/>
    <property type="project" value="TreeGrafter"/>
</dbReference>
<dbReference type="InterPro" id="IPR002464">
    <property type="entry name" value="DNA/RNA_helicase_DEAH_CS"/>
</dbReference>
<comment type="catalytic activity">
    <reaction evidence="9">
        <text>Couples ATP hydrolysis with the unwinding of duplex DNA by translocating in the 3'-5' direction.</text>
        <dbReference type="EC" id="5.6.2.4"/>
    </reaction>
</comment>
<reference evidence="17" key="1">
    <citation type="submission" date="2016-10" db="EMBL/GenBank/DDBJ databases">
        <authorList>
            <person name="Varghese N."/>
            <person name="Submissions S."/>
        </authorList>
    </citation>
    <scope>NUCLEOTIDE SEQUENCE [LARGE SCALE GENOMIC DNA]</scope>
    <source>
        <strain evidence="17">DSM 27981</strain>
    </source>
</reference>
<dbReference type="GO" id="GO:0006310">
    <property type="term" value="P:DNA recombination"/>
    <property type="evidence" value="ECO:0007669"/>
    <property type="project" value="InterPro"/>
</dbReference>
<dbReference type="PROSITE" id="PS00690">
    <property type="entry name" value="DEAH_ATP_HELICASE"/>
    <property type="match status" value="1"/>
</dbReference>